<gene>
    <name evidence="1" type="ORF">R3I93_016558</name>
</gene>
<evidence type="ECO:0000313" key="2">
    <source>
        <dbReference type="Proteomes" id="UP001364617"/>
    </source>
</evidence>
<protein>
    <submittedName>
        <fullName evidence="1">Uncharacterized protein</fullName>
    </submittedName>
</protein>
<dbReference type="EMBL" id="JAYKXH010000017">
    <property type="protein sequence ID" value="KAK7139453.1"/>
    <property type="molecule type" value="Genomic_DNA"/>
</dbReference>
<name>A0AAN9GZD6_9TELE</name>
<proteinExistence type="predicted"/>
<sequence length="78" mass="8813">MKLNMSSSTDKVTRHDITDWQLASILRGRRRLWGDWPGWRGLIGARGRGTCRSCPVRGTRVPLQPPHAVTGTEICEEQ</sequence>
<evidence type="ECO:0000313" key="1">
    <source>
        <dbReference type="EMBL" id="KAK7139453.1"/>
    </source>
</evidence>
<keyword evidence="2" id="KW-1185">Reference proteome</keyword>
<comment type="caution">
    <text evidence="1">The sequence shown here is derived from an EMBL/GenBank/DDBJ whole genome shotgun (WGS) entry which is preliminary data.</text>
</comment>
<organism evidence="1 2">
    <name type="scientific">Phoxinus phoxinus</name>
    <name type="common">Eurasian minnow</name>
    <dbReference type="NCBI Taxonomy" id="58324"/>
    <lineage>
        <taxon>Eukaryota</taxon>
        <taxon>Metazoa</taxon>
        <taxon>Chordata</taxon>
        <taxon>Craniata</taxon>
        <taxon>Vertebrata</taxon>
        <taxon>Euteleostomi</taxon>
        <taxon>Actinopterygii</taxon>
        <taxon>Neopterygii</taxon>
        <taxon>Teleostei</taxon>
        <taxon>Ostariophysi</taxon>
        <taxon>Cypriniformes</taxon>
        <taxon>Leuciscidae</taxon>
        <taxon>Phoxininae</taxon>
        <taxon>Phoxinus</taxon>
    </lineage>
</organism>
<reference evidence="1 2" key="1">
    <citation type="submission" date="2024-02" db="EMBL/GenBank/DDBJ databases">
        <title>Chromosome-level genome assembly of the Eurasian Minnow (Phoxinus phoxinus).</title>
        <authorList>
            <person name="Oriowo T.O."/>
            <person name="Martin S."/>
            <person name="Stange M."/>
            <person name="Chrysostomakis Y."/>
            <person name="Brown T."/>
            <person name="Winkler S."/>
            <person name="Kukowka S."/>
            <person name="Myers E.W."/>
            <person name="Bohne A."/>
        </authorList>
    </citation>
    <scope>NUCLEOTIDE SEQUENCE [LARGE SCALE GENOMIC DNA]</scope>
    <source>
        <strain evidence="1">ZFMK-TIS-60720</strain>
        <tissue evidence="1">Whole Organism</tissue>
    </source>
</reference>
<dbReference type="Proteomes" id="UP001364617">
    <property type="component" value="Unassembled WGS sequence"/>
</dbReference>
<dbReference type="AlphaFoldDB" id="A0AAN9GZD6"/>
<accession>A0AAN9GZD6</accession>